<keyword evidence="3" id="KW-1185">Reference proteome</keyword>
<name>A0ABU0GF73_9HYPH</name>
<evidence type="ECO:0008006" key="4">
    <source>
        <dbReference type="Google" id="ProtNLM"/>
    </source>
</evidence>
<dbReference type="InterPro" id="IPR021529">
    <property type="entry name" value="DUF2798"/>
</dbReference>
<evidence type="ECO:0000256" key="1">
    <source>
        <dbReference type="SAM" id="Phobius"/>
    </source>
</evidence>
<feature type="transmembrane region" description="Helical" evidence="1">
    <location>
        <begin position="12"/>
        <end position="32"/>
    </location>
</feature>
<proteinExistence type="predicted"/>
<keyword evidence="1" id="KW-0472">Membrane</keyword>
<organism evidence="2 3">
    <name type="scientific">Peteryoungia aggregata LMG 23059</name>
    <dbReference type="NCBI Taxonomy" id="1368425"/>
    <lineage>
        <taxon>Bacteria</taxon>
        <taxon>Pseudomonadati</taxon>
        <taxon>Pseudomonadota</taxon>
        <taxon>Alphaproteobacteria</taxon>
        <taxon>Hyphomicrobiales</taxon>
        <taxon>Rhizobiaceae</taxon>
        <taxon>Peteryoungia</taxon>
    </lineage>
</organism>
<dbReference type="RefSeq" id="WP_307376840.1">
    <property type="nucleotide sequence ID" value="NZ_JAUSUW010000017.1"/>
</dbReference>
<keyword evidence="1" id="KW-0812">Transmembrane</keyword>
<gene>
    <name evidence="2" type="ORF">J2045_004284</name>
</gene>
<accession>A0ABU0GF73</accession>
<feature type="transmembrane region" description="Helical" evidence="1">
    <location>
        <begin position="44"/>
        <end position="64"/>
    </location>
</feature>
<dbReference type="Proteomes" id="UP001238496">
    <property type="component" value="Unassembled WGS sequence"/>
</dbReference>
<sequence length="73" mass="8007">MTNKKTLILAQMLIALMMAGLMTGIFGFLHLGPSPAFFAEWGKSFLMAFPIAFTLSLGVGPLAFRLARLMTRQ</sequence>
<dbReference type="EMBL" id="JAUSUW010000017">
    <property type="protein sequence ID" value="MDQ0423232.1"/>
    <property type="molecule type" value="Genomic_DNA"/>
</dbReference>
<protein>
    <recommendedName>
        <fullName evidence="4">DUF2798 domain-containing protein</fullName>
    </recommendedName>
</protein>
<dbReference type="Pfam" id="PF11391">
    <property type="entry name" value="DUF2798"/>
    <property type="match status" value="1"/>
</dbReference>
<comment type="caution">
    <text evidence="2">The sequence shown here is derived from an EMBL/GenBank/DDBJ whole genome shotgun (WGS) entry which is preliminary data.</text>
</comment>
<reference evidence="2 3" key="1">
    <citation type="submission" date="2023-07" db="EMBL/GenBank/DDBJ databases">
        <title>Genomic Encyclopedia of Type Strains, Phase IV (KMG-IV): sequencing the most valuable type-strain genomes for metagenomic binning, comparative biology and taxonomic classification.</title>
        <authorList>
            <person name="Goeker M."/>
        </authorList>
    </citation>
    <scope>NUCLEOTIDE SEQUENCE [LARGE SCALE GENOMIC DNA]</scope>
    <source>
        <strain evidence="2 3">DSM 1111</strain>
    </source>
</reference>
<evidence type="ECO:0000313" key="3">
    <source>
        <dbReference type="Proteomes" id="UP001238496"/>
    </source>
</evidence>
<evidence type="ECO:0000313" key="2">
    <source>
        <dbReference type="EMBL" id="MDQ0423232.1"/>
    </source>
</evidence>
<keyword evidence="1" id="KW-1133">Transmembrane helix</keyword>